<protein>
    <submittedName>
        <fullName evidence="1">Uncharacterized protein</fullName>
    </submittedName>
</protein>
<name>A0AA39XBG6_9PEZI</name>
<evidence type="ECO:0000313" key="2">
    <source>
        <dbReference type="Proteomes" id="UP001174934"/>
    </source>
</evidence>
<dbReference type="Proteomes" id="UP001174934">
    <property type="component" value="Unassembled WGS sequence"/>
</dbReference>
<gene>
    <name evidence="1" type="ORF">B0T17DRAFT_616462</name>
</gene>
<comment type="caution">
    <text evidence="1">The sequence shown here is derived from an EMBL/GenBank/DDBJ whole genome shotgun (WGS) entry which is preliminary data.</text>
</comment>
<sequence length="604" mass="67057">MAFQWSQDYRTNPNPYDQIIVLSQKTINDELYNMWAVAPDDSPLLSYTLTLRDGQSLNCELNAPVISLQVNNQESVQLYYYLQMLSGSLKLYVSNDPANMEMKTFDTTDWSIAVPVKISRKIINKGDKEWQYYADKTGFTNDVFSIAQLYIDASTSAIYDIKKSTFNGLDWSQETSAIQTNFGIFMSQWMSTTSSGATNVIGAIIQGDPSQTLNSNAPSFVPTSIDYYNYAWHDPSSDPNGTGKKVDGIDQNALCYLTMSDFVTPPEPVGITFSGTFVDDSAVLCMNTRLFWDRWMLPLFKRINQQLQLIPQEPSLGPSSDPNWDIQCAPNFAFGVNSAHTSDTDPYFDFSSLAWNGGELDSPEASTTGNFGDIAKAYDTASSTTNISYDVGGQKISITGTSQFYFKVYFPNDGSSNMTINSNWHLDFVLGAVTDGGLDITRYNDGTPAVSTTHSSENHGLVWSIDYPTYVAQVDGWINSYLELNIGWLINNLSSALQNQYKLFLPGSGIFLMADAKFNERGDLLATLSYNGAPSPIVRKKMSADRVKLIKDDYIESPDAVDHGGVDWVPKSWADLKLPKRQSRVNEDASLPTLTFPVFNAGSK</sequence>
<accession>A0AA39XBG6</accession>
<proteinExistence type="predicted"/>
<dbReference type="AlphaFoldDB" id="A0AA39XBG6"/>
<organism evidence="1 2">
    <name type="scientific">Bombardia bombarda</name>
    <dbReference type="NCBI Taxonomy" id="252184"/>
    <lineage>
        <taxon>Eukaryota</taxon>
        <taxon>Fungi</taxon>
        <taxon>Dikarya</taxon>
        <taxon>Ascomycota</taxon>
        <taxon>Pezizomycotina</taxon>
        <taxon>Sordariomycetes</taxon>
        <taxon>Sordariomycetidae</taxon>
        <taxon>Sordariales</taxon>
        <taxon>Lasiosphaeriaceae</taxon>
        <taxon>Bombardia</taxon>
    </lineage>
</organism>
<keyword evidence="2" id="KW-1185">Reference proteome</keyword>
<dbReference type="EMBL" id="JAULSR010000002">
    <property type="protein sequence ID" value="KAK0630858.1"/>
    <property type="molecule type" value="Genomic_DNA"/>
</dbReference>
<reference evidence="1" key="1">
    <citation type="submission" date="2023-06" db="EMBL/GenBank/DDBJ databases">
        <title>Genome-scale phylogeny and comparative genomics of the fungal order Sordariales.</title>
        <authorList>
            <consortium name="Lawrence Berkeley National Laboratory"/>
            <person name="Hensen N."/>
            <person name="Bonometti L."/>
            <person name="Westerberg I."/>
            <person name="Brannstrom I.O."/>
            <person name="Guillou S."/>
            <person name="Cros-Aarteil S."/>
            <person name="Calhoun S."/>
            <person name="Haridas S."/>
            <person name="Kuo A."/>
            <person name="Mondo S."/>
            <person name="Pangilinan J."/>
            <person name="Riley R."/>
            <person name="LaButti K."/>
            <person name="Andreopoulos B."/>
            <person name="Lipzen A."/>
            <person name="Chen C."/>
            <person name="Yanf M."/>
            <person name="Daum C."/>
            <person name="Ng V."/>
            <person name="Clum A."/>
            <person name="Steindorff A."/>
            <person name="Ohm R."/>
            <person name="Martin F."/>
            <person name="Silar P."/>
            <person name="Natvig D."/>
            <person name="Lalanne C."/>
            <person name="Gautier V."/>
            <person name="Ament-velasquez S.L."/>
            <person name="Kruys A."/>
            <person name="Hutchinson M.I."/>
            <person name="Powell A.J."/>
            <person name="Barry K."/>
            <person name="Miller A.N."/>
            <person name="Grigoriev I.V."/>
            <person name="Debuchy R."/>
            <person name="Gladieux P."/>
            <person name="Thoren M.H."/>
            <person name="Johannesson H."/>
        </authorList>
    </citation>
    <scope>NUCLEOTIDE SEQUENCE</scope>
    <source>
        <strain evidence="1">SMH3391-2</strain>
    </source>
</reference>
<evidence type="ECO:0000313" key="1">
    <source>
        <dbReference type="EMBL" id="KAK0630858.1"/>
    </source>
</evidence>